<gene>
    <name evidence="2" type="ORF">AVEN_103627_1</name>
</gene>
<feature type="region of interest" description="Disordered" evidence="1">
    <location>
        <begin position="42"/>
        <end position="87"/>
    </location>
</feature>
<keyword evidence="3" id="KW-1185">Reference proteome</keyword>
<evidence type="ECO:0000313" key="3">
    <source>
        <dbReference type="Proteomes" id="UP000499080"/>
    </source>
</evidence>
<sequence>MILANNGSLNAFGVQKNQELSMCSPYMCEKEKEMERLRKLLAEVETDEDPDSDNDDYGPEDVLEENFSDHGSFSKHDTESEEDRHSE</sequence>
<proteinExistence type="predicted"/>
<reference evidence="2 3" key="1">
    <citation type="journal article" date="2019" name="Sci. Rep.">
        <title>Orb-weaving spider Araneus ventricosus genome elucidates the spidroin gene catalogue.</title>
        <authorList>
            <person name="Kono N."/>
            <person name="Nakamura H."/>
            <person name="Ohtoshi R."/>
            <person name="Moran D.A.P."/>
            <person name="Shinohara A."/>
            <person name="Yoshida Y."/>
            <person name="Fujiwara M."/>
            <person name="Mori M."/>
            <person name="Tomita M."/>
            <person name="Arakawa K."/>
        </authorList>
    </citation>
    <scope>NUCLEOTIDE SEQUENCE [LARGE SCALE GENOMIC DNA]</scope>
</reference>
<feature type="compositionally biased region" description="Basic and acidic residues" evidence="1">
    <location>
        <begin position="72"/>
        <end position="87"/>
    </location>
</feature>
<feature type="compositionally biased region" description="Acidic residues" evidence="1">
    <location>
        <begin position="44"/>
        <end position="66"/>
    </location>
</feature>
<protein>
    <submittedName>
        <fullName evidence="2">Uncharacterized protein</fullName>
    </submittedName>
</protein>
<evidence type="ECO:0000256" key="1">
    <source>
        <dbReference type="SAM" id="MobiDB-lite"/>
    </source>
</evidence>
<name>A0A4Y2HBH3_ARAVE</name>
<dbReference type="EMBL" id="BGPR01001828">
    <property type="protein sequence ID" value="GBM62638.1"/>
    <property type="molecule type" value="Genomic_DNA"/>
</dbReference>
<evidence type="ECO:0000313" key="2">
    <source>
        <dbReference type="EMBL" id="GBM62638.1"/>
    </source>
</evidence>
<dbReference type="AlphaFoldDB" id="A0A4Y2HBH3"/>
<dbReference type="Proteomes" id="UP000499080">
    <property type="component" value="Unassembled WGS sequence"/>
</dbReference>
<organism evidence="2 3">
    <name type="scientific">Araneus ventricosus</name>
    <name type="common">Orbweaver spider</name>
    <name type="synonym">Epeira ventricosa</name>
    <dbReference type="NCBI Taxonomy" id="182803"/>
    <lineage>
        <taxon>Eukaryota</taxon>
        <taxon>Metazoa</taxon>
        <taxon>Ecdysozoa</taxon>
        <taxon>Arthropoda</taxon>
        <taxon>Chelicerata</taxon>
        <taxon>Arachnida</taxon>
        <taxon>Araneae</taxon>
        <taxon>Araneomorphae</taxon>
        <taxon>Entelegynae</taxon>
        <taxon>Araneoidea</taxon>
        <taxon>Araneidae</taxon>
        <taxon>Araneus</taxon>
    </lineage>
</organism>
<accession>A0A4Y2HBH3</accession>
<comment type="caution">
    <text evidence="2">The sequence shown here is derived from an EMBL/GenBank/DDBJ whole genome shotgun (WGS) entry which is preliminary data.</text>
</comment>